<evidence type="ECO:0000313" key="2">
    <source>
        <dbReference type="Proteomes" id="UP001500298"/>
    </source>
</evidence>
<comment type="caution">
    <text evidence="1">The sequence shown here is derived from an EMBL/GenBank/DDBJ whole genome shotgun (WGS) entry which is preliminary data.</text>
</comment>
<dbReference type="Proteomes" id="UP001500298">
    <property type="component" value="Unassembled WGS sequence"/>
</dbReference>
<proteinExistence type="predicted"/>
<protein>
    <submittedName>
        <fullName evidence="1">Uncharacterized protein</fullName>
    </submittedName>
</protein>
<organism evidence="1 2">
    <name type="scientific">Algivirga pacifica</name>
    <dbReference type="NCBI Taxonomy" id="1162670"/>
    <lineage>
        <taxon>Bacteria</taxon>
        <taxon>Pseudomonadati</taxon>
        <taxon>Bacteroidota</taxon>
        <taxon>Cytophagia</taxon>
        <taxon>Cytophagales</taxon>
        <taxon>Flammeovirgaceae</taxon>
        <taxon>Algivirga</taxon>
    </lineage>
</organism>
<accession>A0ABP9D364</accession>
<dbReference type="EMBL" id="BAABJX010000016">
    <property type="protein sequence ID" value="GAA4825494.1"/>
    <property type="molecule type" value="Genomic_DNA"/>
</dbReference>
<evidence type="ECO:0000313" key="1">
    <source>
        <dbReference type="EMBL" id="GAA4825494.1"/>
    </source>
</evidence>
<gene>
    <name evidence="1" type="ORF">GCM10023331_07440</name>
</gene>
<sequence length="182" mass="21678">MQYELKLIEAKQGVSIAKIRKEDPAISKALLHKALESVLNAYNIKNKPDTPEHYLDIIYMIQSKYYYMSIEEVLYCFRNVKQGKYGKLYNRIGLDTVSEWLERYDVEERTPHSVTSQVNTNNEHKSGFKPLEGEMIDIYRQFKSGKSAYHVSEESRKKKSNQEEQYRRYRQQYMVKKIQEQS</sequence>
<keyword evidence="2" id="KW-1185">Reference proteome</keyword>
<reference evidence="2" key="1">
    <citation type="journal article" date="2019" name="Int. J. Syst. Evol. Microbiol.">
        <title>The Global Catalogue of Microorganisms (GCM) 10K type strain sequencing project: providing services to taxonomists for standard genome sequencing and annotation.</title>
        <authorList>
            <consortium name="The Broad Institute Genomics Platform"/>
            <consortium name="The Broad Institute Genome Sequencing Center for Infectious Disease"/>
            <person name="Wu L."/>
            <person name="Ma J."/>
        </authorList>
    </citation>
    <scope>NUCLEOTIDE SEQUENCE [LARGE SCALE GENOMIC DNA]</scope>
    <source>
        <strain evidence="2">JCM 18326</strain>
    </source>
</reference>
<name>A0ABP9D364_9BACT</name>